<organism evidence="2 3">
    <name type="scientific">Desmophyllum pertusum</name>
    <dbReference type="NCBI Taxonomy" id="174260"/>
    <lineage>
        <taxon>Eukaryota</taxon>
        <taxon>Metazoa</taxon>
        <taxon>Cnidaria</taxon>
        <taxon>Anthozoa</taxon>
        <taxon>Hexacorallia</taxon>
        <taxon>Scleractinia</taxon>
        <taxon>Caryophylliina</taxon>
        <taxon>Caryophylliidae</taxon>
        <taxon>Desmophyllum</taxon>
    </lineage>
</organism>
<proteinExistence type="predicted"/>
<comment type="caution">
    <text evidence="2">The sequence shown here is derived from an EMBL/GenBank/DDBJ whole genome shotgun (WGS) entry which is preliminary data.</text>
</comment>
<gene>
    <name evidence="2" type="ORF">OS493_020839</name>
</gene>
<evidence type="ECO:0000313" key="2">
    <source>
        <dbReference type="EMBL" id="KAJ7331137.1"/>
    </source>
</evidence>
<evidence type="ECO:0000256" key="1">
    <source>
        <dbReference type="SAM" id="MobiDB-lite"/>
    </source>
</evidence>
<accession>A0A9X0CG81</accession>
<evidence type="ECO:0000313" key="3">
    <source>
        <dbReference type="Proteomes" id="UP001163046"/>
    </source>
</evidence>
<feature type="compositionally biased region" description="Basic and acidic residues" evidence="1">
    <location>
        <begin position="164"/>
        <end position="180"/>
    </location>
</feature>
<dbReference type="OrthoDB" id="5983030at2759"/>
<sequence>MDYPYRFLQEEFGCSPNTITAAKVHCILFGRGGSPPATFKFSRQCVSTAVLEELSEFFMRDNVSRPSSCRSIMVDNEETPVRYWKDSIKNLVNQTKAKVLKSQQYMKTQFSKHTERHSPCLELCMSHAFGSCSESQPSCCPDVVGLLEVEKYVKETLPRIANAAERDPTNGRSAGCHEHSYSVCEPSPEDQAPGRLQIHPSQSPAR</sequence>
<protein>
    <submittedName>
        <fullName evidence="2">Uncharacterized protein</fullName>
    </submittedName>
</protein>
<reference evidence="2" key="1">
    <citation type="submission" date="2023-01" db="EMBL/GenBank/DDBJ databases">
        <title>Genome assembly of the deep-sea coral Lophelia pertusa.</title>
        <authorList>
            <person name="Herrera S."/>
            <person name="Cordes E."/>
        </authorList>
    </citation>
    <scope>NUCLEOTIDE SEQUENCE</scope>
    <source>
        <strain evidence="2">USNM1676648</strain>
        <tissue evidence="2">Polyp</tissue>
    </source>
</reference>
<dbReference type="EMBL" id="MU827790">
    <property type="protein sequence ID" value="KAJ7331137.1"/>
    <property type="molecule type" value="Genomic_DNA"/>
</dbReference>
<name>A0A9X0CG81_9CNID</name>
<feature type="region of interest" description="Disordered" evidence="1">
    <location>
        <begin position="163"/>
        <end position="206"/>
    </location>
</feature>
<keyword evidence="3" id="KW-1185">Reference proteome</keyword>
<dbReference type="AlphaFoldDB" id="A0A9X0CG81"/>
<dbReference type="Proteomes" id="UP001163046">
    <property type="component" value="Unassembled WGS sequence"/>
</dbReference>